<dbReference type="GO" id="GO:0005829">
    <property type="term" value="C:cytosol"/>
    <property type="evidence" value="ECO:0007669"/>
    <property type="project" value="TreeGrafter"/>
</dbReference>
<comment type="function">
    <text evidence="8">Serine hydrolase involved in the detoxification of formaldehyde.</text>
</comment>
<comment type="catalytic activity">
    <reaction evidence="5 8">
        <text>S-formylglutathione + H2O = formate + glutathione + H(+)</text>
        <dbReference type="Rhea" id="RHEA:14961"/>
        <dbReference type="ChEBI" id="CHEBI:15377"/>
        <dbReference type="ChEBI" id="CHEBI:15378"/>
        <dbReference type="ChEBI" id="CHEBI:15740"/>
        <dbReference type="ChEBI" id="CHEBI:57688"/>
        <dbReference type="ChEBI" id="CHEBI:57925"/>
        <dbReference type="EC" id="3.1.2.12"/>
    </reaction>
</comment>
<dbReference type="Proteomes" id="UP000826300">
    <property type="component" value="Chromosome"/>
</dbReference>
<evidence type="ECO:0000256" key="8">
    <source>
        <dbReference type="RuleBase" id="RU363068"/>
    </source>
</evidence>
<evidence type="ECO:0000256" key="5">
    <source>
        <dbReference type="ARBA" id="ARBA00047590"/>
    </source>
</evidence>
<dbReference type="PANTHER" id="PTHR10061:SF0">
    <property type="entry name" value="S-FORMYLGLUTATHIONE HYDROLASE"/>
    <property type="match status" value="1"/>
</dbReference>
<accession>A0A8G1ECD2</accession>
<dbReference type="NCBIfam" id="TIGR02821">
    <property type="entry name" value="fghA_ester_D"/>
    <property type="match status" value="1"/>
</dbReference>
<dbReference type="Pfam" id="PF00756">
    <property type="entry name" value="Esterase"/>
    <property type="match status" value="1"/>
</dbReference>
<dbReference type="EC" id="3.1.2.12" evidence="2 6"/>
<dbReference type="RefSeq" id="WP_220661172.1">
    <property type="nucleotide sequence ID" value="NZ_CP069370.1"/>
</dbReference>
<dbReference type="SUPFAM" id="SSF53474">
    <property type="entry name" value="alpha/beta-Hydrolases"/>
    <property type="match status" value="1"/>
</dbReference>
<dbReference type="AlphaFoldDB" id="A0A8G1ECD2"/>
<dbReference type="KEGG" id="nsm:JO391_14525"/>
<dbReference type="FunFam" id="3.40.50.1820:FF:000002">
    <property type="entry name" value="S-formylglutathione hydrolase"/>
    <property type="match status" value="1"/>
</dbReference>
<feature type="active site" description="Charge relay system" evidence="7">
    <location>
        <position position="222"/>
    </location>
</feature>
<evidence type="ECO:0000256" key="1">
    <source>
        <dbReference type="ARBA" id="ARBA00005622"/>
    </source>
</evidence>
<feature type="active site" description="Charge relay system" evidence="7">
    <location>
        <position position="254"/>
    </location>
</feature>
<name>A0A8G1ECD2_9RHOB</name>
<evidence type="ECO:0000313" key="9">
    <source>
        <dbReference type="EMBL" id="QYZ68953.1"/>
    </source>
</evidence>
<comment type="similarity">
    <text evidence="1 8">Belongs to the esterase D family.</text>
</comment>
<dbReference type="GO" id="GO:0018738">
    <property type="term" value="F:S-formylglutathione hydrolase activity"/>
    <property type="evidence" value="ECO:0007669"/>
    <property type="project" value="UniProtKB-UniRule"/>
</dbReference>
<feature type="active site" description="Charge relay system" evidence="7">
    <location>
        <position position="146"/>
    </location>
</feature>
<dbReference type="EMBL" id="CP069370">
    <property type="protein sequence ID" value="QYZ68953.1"/>
    <property type="molecule type" value="Genomic_DNA"/>
</dbReference>
<dbReference type="InterPro" id="IPR029058">
    <property type="entry name" value="AB_hydrolase_fold"/>
</dbReference>
<organism evidence="9 10">
    <name type="scientific">Neotabrizicola shimadae</name>
    <dbReference type="NCBI Taxonomy" id="2807096"/>
    <lineage>
        <taxon>Bacteria</taxon>
        <taxon>Pseudomonadati</taxon>
        <taxon>Pseudomonadota</taxon>
        <taxon>Alphaproteobacteria</taxon>
        <taxon>Rhodobacterales</taxon>
        <taxon>Paracoccaceae</taxon>
        <taxon>Neotabrizicola</taxon>
    </lineage>
</organism>
<dbReference type="GO" id="GO:0046294">
    <property type="term" value="P:formaldehyde catabolic process"/>
    <property type="evidence" value="ECO:0007669"/>
    <property type="project" value="InterPro"/>
</dbReference>
<dbReference type="InterPro" id="IPR014186">
    <property type="entry name" value="S-formylglutathione_hydrol"/>
</dbReference>
<dbReference type="InterPro" id="IPR000801">
    <property type="entry name" value="Esterase-like"/>
</dbReference>
<gene>
    <name evidence="9" type="primary">fghA</name>
    <name evidence="9" type="ORF">JO391_14525</name>
</gene>
<dbReference type="GO" id="GO:0052689">
    <property type="term" value="F:carboxylic ester hydrolase activity"/>
    <property type="evidence" value="ECO:0007669"/>
    <property type="project" value="UniProtKB-KW"/>
</dbReference>
<keyword evidence="10" id="KW-1185">Reference proteome</keyword>
<keyword evidence="3 8" id="KW-0719">Serine esterase</keyword>
<evidence type="ECO:0000256" key="6">
    <source>
        <dbReference type="NCBIfam" id="TIGR02821"/>
    </source>
</evidence>
<dbReference type="PANTHER" id="PTHR10061">
    <property type="entry name" value="S-FORMYLGLUTATHIONE HYDROLASE"/>
    <property type="match status" value="1"/>
</dbReference>
<reference evidence="9" key="1">
    <citation type="submission" date="2021-02" db="EMBL/GenBank/DDBJ databases">
        <title>Rhodobacter shimadae sp. nov., an aerobic anoxygenic phototrophic bacterium isolated from a hot spring.</title>
        <authorList>
            <person name="Muramatsu S."/>
            <person name="Haruta S."/>
            <person name="Hirose S."/>
            <person name="Hanada S."/>
        </authorList>
    </citation>
    <scope>NUCLEOTIDE SEQUENCE</scope>
    <source>
        <strain evidence="9">N10</strain>
    </source>
</reference>
<evidence type="ECO:0000256" key="7">
    <source>
        <dbReference type="PIRSR" id="PIRSR614186-1"/>
    </source>
</evidence>
<evidence type="ECO:0000256" key="3">
    <source>
        <dbReference type="ARBA" id="ARBA00022487"/>
    </source>
</evidence>
<dbReference type="Gene3D" id="3.40.50.1820">
    <property type="entry name" value="alpha/beta hydrolase"/>
    <property type="match status" value="1"/>
</dbReference>
<keyword evidence="4 8" id="KW-0378">Hydrolase</keyword>
<evidence type="ECO:0000313" key="10">
    <source>
        <dbReference type="Proteomes" id="UP000826300"/>
    </source>
</evidence>
<evidence type="ECO:0000256" key="4">
    <source>
        <dbReference type="ARBA" id="ARBA00022801"/>
    </source>
</evidence>
<evidence type="ECO:0000256" key="2">
    <source>
        <dbReference type="ARBA" id="ARBA00012479"/>
    </source>
</evidence>
<proteinExistence type="inferred from homology"/>
<sequence length="276" mass="30067">MKTISESRCFGGVQGVYTHPSQACQCDMTFGLFLPAEAEHESVPVLWFLSGLTCTHENAMVKAGAQRWAAQAGIALIFPDTSPRGAGVANDDAYDLGQGAGFYVNATEKPWAPHFRMWDYVADELPRLVFNTFPIAEEVQSITGHSMGGHGALTLAMSFPGRYASVSAFAPIAHPTASDWGRKQFAAYLGSDESTWAGHDSTLLMRRFGFDGPVLIDQGTSDQFLDLLKPEALAEAMAARRQGGTLRMQRGYDHSYFFVSSFIEDHLAFHADALNG</sequence>
<protein>
    <recommendedName>
        <fullName evidence="2 6">S-formylglutathione hydrolase</fullName>
        <ecNumber evidence="2 6">3.1.2.12</ecNumber>
    </recommendedName>
</protein>